<feature type="domain" description="Pentatricopeptide repeat-containing protein-mitochondrial" evidence="3">
    <location>
        <begin position="99"/>
        <end position="230"/>
    </location>
</feature>
<dbReference type="InterPro" id="IPR057027">
    <property type="entry name" value="TPR_mt"/>
</dbReference>
<dbReference type="PANTHER" id="PTHR47447">
    <property type="entry name" value="OS03G0856100 PROTEIN"/>
    <property type="match status" value="1"/>
</dbReference>
<evidence type="ECO:0000313" key="5">
    <source>
        <dbReference type="Proteomes" id="UP000693981"/>
    </source>
</evidence>
<keyword evidence="5" id="KW-1185">Reference proteome</keyword>
<reference evidence="4" key="1">
    <citation type="submission" date="2021-02" db="EMBL/GenBank/DDBJ databases">
        <authorList>
            <person name="Palmer J.M."/>
        </authorList>
    </citation>
    <scope>NUCLEOTIDE SEQUENCE</scope>
    <source>
        <strain evidence="4">SCRP23</strain>
    </source>
</reference>
<evidence type="ECO:0000259" key="3">
    <source>
        <dbReference type="Pfam" id="PF23276"/>
    </source>
</evidence>
<comment type="caution">
    <text evidence="4">The sequence shown here is derived from an EMBL/GenBank/DDBJ whole genome shotgun (WGS) entry which is preliminary data.</text>
</comment>
<dbReference type="Pfam" id="PF23276">
    <property type="entry name" value="TPR_24"/>
    <property type="match status" value="1"/>
</dbReference>
<organism evidence="4 5">
    <name type="scientific">Phytophthora boehmeriae</name>
    <dbReference type="NCBI Taxonomy" id="109152"/>
    <lineage>
        <taxon>Eukaryota</taxon>
        <taxon>Sar</taxon>
        <taxon>Stramenopiles</taxon>
        <taxon>Oomycota</taxon>
        <taxon>Peronosporomycetes</taxon>
        <taxon>Peronosporales</taxon>
        <taxon>Peronosporaceae</taxon>
        <taxon>Phytophthora</taxon>
    </lineage>
</organism>
<evidence type="ECO:0000313" key="4">
    <source>
        <dbReference type="EMBL" id="KAG7388637.1"/>
    </source>
</evidence>
<sequence>MMRLLLLPGRVTLTQRSTRWPSGVATFASLPSQDWRQVVADFRRKAGNDEAELVSEDAANAVFVCAANNRIREALDIIYKAEMRGVQTPLKSHVQVCCAMARKNQKDRALEAMKTLHERFGAEFQQTSALHWGVYDPLLSVFKAQGDWRSTHTAIGQMNELGITPSLRSFRVLMLTAAKARRKDSLLSTVAFVKEKFPEVWTDVRTLTAICQAFVQIGEPERAMKIYQKIDAEWLQQNGNTVLYNQLLLAAIRSSDAAPKPTKNGNRRNVQKHIPMGIQAATRIFGQLQAAQNASADDFTFATYMLGLEKRDRWDQVVELFNTMLDTQTRNKKSSKSEPQKPLINALACSTMIRALHKLSETHEFKQSDPESQKEGLKAPRKSSKKLSPQQEKFKKDVVVVLKQLFTVDLTSIGHASTLIDTLDEFKLFTPARKIFQRMLDEDVIKETPWRQKDGFEIDLHTFSRGVAKCAVVSAFEEIRASQSGTSEASLPGNAPLENLRVITGVGNRSQEFLKPVLKQEISELLSKSCRPPLWPSTHPTNPGVLVVTRNRLRNWIEKGGVIRYF</sequence>
<feature type="region of interest" description="Disordered" evidence="2">
    <location>
        <begin position="361"/>
        <end position="390"/>
    </location>
</feature>
<accession>A0A8T1W506</accession>
<keyword evidence="1" id="KW-0677">Repeat</keyword>
<gene>
    <name evidence="4" type="ORF">PHYBOEH_007779</name>
</gene>
<evidence type="ECO:0000256" key="1">
    <source>
        <dbReference type="ARBA" id="ARBA00022737"/>
    </source>
</evidence>
<dbReference type="AlphaFoldDB" id="A0A8T1W506"/>
<protein>
    <recommendedName>
        <fullName evidence="3">Pentatricopeptide repeat-containing protein-mitochondrial domain-containing protein</fullName>
    </recommendedName>
</protein>
<dbReference type="EMBL" id="JAGDFL010000435">
    <property type="protein sequence ID" value="KAG7388637.1"/>
    <property type="molecule type" value="Genomic_DNA"/>
</dbReference>
<proteinExistence type="predicted"/>
<name>A0A8T1W506_9STRA</name>
<dbReference type="Proteomes" id="UP000693981">
    <property type="component" value="Unassembled WGS sequence"/>
</dbReference>
<feature type="compositionally biased region" description="Basic and acidic residues" evidence="2">
    <location>
        <begin position="361"/>
        <end position="378"/>
    </location>
</feature>
<evidence type="ECO:0000256" key="2">
    <source>
        <dbReference type="SAM" id="MobiDB-lite"/>
    </source>
</evidence>
<dbReference type="OrthoDB" id="185373at2759"/>
<dbReference type="PANTHER" id="PTHR47447:SF17">
    <property type="entry name" value="OS12G0638900 PROTEIN"/>
    <property type="match status" value="1"/>
</dbReference>